<feature type="transmembrane region" description="Helical" evidence="6">
    <location>
        <begin position="345"/>
        <end position="365"/>
    </location>
</feature>
<reference evidence="9" key="1">
    <citation type="journal article" date="2017" name="Genome Biol.">
        <title>Comparative genomics reveals high biological diversity and specific adaptations in the industrially and medically important fungal genus Aspergillus.</title>
        <authorList>
            <person name="de Vries R.P."/>
            <person name="Riley R."/>
            <person name="Wiebenga A."/>
            <person name="Aguilar-Osorio G."/>
            <person name="Amillis S."/>
            <person name="Uchima C.A."/>
            <person name="Anderluh G."/>
            <person name="Asadollahi M."/>
            <person name="Askin M."/>
            <person name="Barry K."/>
            <person name="Battaglia E."/>
            <person name="Bayram O."/>
            <person name="Benocci T."/>
            <person name="Braus-Stromeyer S.A."/>
            <person name="Caldana C."/>
            <person name="Canovas D."/>
            <person name="Cerqueira G.C."/>
            <person name="Chen F."/>
            <person name="Chen W."/>
            <person name="Choi C."/>
            <person name="Clum A."/>
            <person name="Dos Santos R.A."/>
            <person name="Damasio A.R."/>
            <person name="Diallinas G."/>
            <person name="Emri T."/>
            <person name="Fekete E."/>
            <person name="Flipphi M."/>
            <person name="Freyberg S."/>
            <person name="Gallo A."/>
            <person name="Gournas C."/>
            <person name="Habgood R."/>
            <person name="Hainaut M."/>
            <person name="Harispe M.L."/>
            <person name="Henrissat B."/>
            <person name="Hilden K.S."/>
            <person name="Hope R."/>
            <person name="Hossain A."/>
            <person name="Karabika E."/>
            <person name="Karaffa L."/>
            <person name="Karanyi Z."/>
            <person name="Krasevec N."/>
            <person name="Kuo A."/>
            <person name="Kusch H."/>
            <person name="LaButti K."/>
            <person name="Lagendijk E.L."/>
            <person name="Lapidus A."/>
            <person name="Levasseur A."/>
            <person name="Lindquist E."/>
            <person name="Lipzen A."/>
            <person name="Logrieco A.F."/>
            <person name="MacCabe A."/>
            <person name="Maekelae M.R."/>
            <person name="Malavazi I."/>
            <person name="Melin P."/>
            <person name="Meyer V."/>
            <person name="Mielnichuk N."/>
            <person name="Miskei M."/>
            <person name="Molnar A.P."/>
            <person name="Mule G."/>
            <person name="Ngan C.Y."/>
            <person name="Orejas M."/>
            <person name="Orosz E."/>
            <person name="Ouedraogo J.P."/>
            <person name="Overkamp K.M."/>
            <person name="Park H.-S."/>
            <person name="Perrone G."/>
            <person name="Piumi F."/>
            <person name="Punt P.J."/>
            <person name="Ram A.F."/>
            <person name="Ramon A."/>
            <person name="Rauscher S."/>
            <person name="Record E."/>
            <person name="Riano-Pachon D.M."/>
            <person name="Robert V."/>
            <person name="Roehrig J."/>
            <person name="Ruller R."/>
            <person name="Salamov A."/>
            <person name="Salih N.S."/>
            <person name="Samson R.A."/>
            <person name="Sandor E."/>
            <person name="Sanguinetti M."/>
            <person name="Schuetze T."/>
            <person name="Sepcic K."/>
            <person name="Shelest E."/>
            <person name="Sherlock G."/>
            <person name="Sophianopoulou V."/>
            <person name="Squina F.M."/>
            <person name="Sun H."/>
            <person name="Susca A."/>
            <person name="Todd R.B."/>
            <person name="Tsang A."/>
            <person name="Unkles S.E."/>
            <person name="van de Wiele N."/>
            <person name="van Rossen-Uffink D."/>
            <person name="Oliveira J.V."/>
            <person name="Vesth T.C."/>
            <person name="Visser J."/>
            <person name="Yu J.-H."/>
            <person name="Zhou M."/>
            <person name="Andersen M.R."/>
            <person name="Archer D.B."/>
            <person name="Baker S.E."/>
            <person name="Benoit I."/>
            <person name="Brakhage A.A."/>
            <person name="Braus G.H."/>
            <person name="Fischer R."/>
            <person name="Frisvad J.C."/>
            <person name="Goldman G.H."/>
            <person name="Houbraken J."/>
            <person name="Oakley B."/>
            <person name="Pocsi I."/>
            <person name="Scazzocchio C."/>
            <person name="Seiboth B."/>
            <person name="vanKuyk P.A."/>
            <person name="Wortman J."/>
            <person name="Dyer P.S."/>
            <person name="Grigoriev I.V."/>
        </authorList>
    </citation>
    <scope>NUCLEOTIDE SEQUENCE [LARGE SCALE GENOMIC DNA]</scope>
    <source>
        <strain evidence="9">CBS 593.65</strain>
    </source>
</reference>
<organism evidence="8 9">
    <name type="scientific">Aspergillus sydowii CBS 593.65</name>
    <dbReference type="NCBI Taxonomy" id="1036612"/>
    <lineage>
        <taxon>Eukaryota</taxon>
        <taxon>Fungi</taxon>
        <taxon>Dikarya</taxon>
        <taxon>Ascomycota</taxon>
        <taxon>Pezizomycotina</taxon>
        <taxon>Eurotiomycetes</taxon>
        <taxon>Eurotiomycetidae</taxon>
        <taxon>Eurotiales</taxon>
        <taxon>Aspergillaceae</taxon>
        <taxon>Aspergillus</taxon>
        <taxon>Aspergillus subgen. Nidulantes</taxon>
    </lineage>
</organism>
<keyword evidence="9" id="KW-1185">Reference proteome</keyword>
<feature type="domain" description="Major facilitator superfamily (MFS) profile" evidence="7">
    <location>
        <begin position="53"/>
        <end position="460"/>
    </location>
</feature>
<keyword evidence="4 6" id="KW-1133">Transmembrane helix</keyword>
<feature type="transmembrane region" description="Helical" evidence="6">
    <location>
        <begin position="212"/>
        <end position="232"/>
    </location>
</feature>
<evidence type="ECO:0000256" key="1">
    <source>
        <dbReference type="ARBA" id="ARBA00004141"/>
    </source>
</evidence>
<dbReference type="InterPro" id="IPR020846">
    <property type="entry name" value="MFS_dom"/>
</dbReference>
<dbReference type="STRING" id="1036612.A0A1L9T683"/>
<evidence type="ECO:0000256" key="5">
    <source>
        <dbReference type="ARBA" id="ARBA00023136"/>
    </source>
</evidence>
<keyword evidence="3 6" id="KW-0812">Transmembrane</keyword>
<dbReference type="PANTHER" id="PTHR43791:SF35">
    <property type="entry name" value="MAJOR FACILITATOR SUPERFAMILY (MFS) PROFILE DOMAIN-CONTAINING PROTEIN"/>
    <property type="match status" value="1"/>
</dbReference>
<evidence type="ECO:0000313" key="9">
    <source>
        <dbReference type="Proteomes" id="UP000184356"/>
    </source>
</evidence>
<dbReference type="Gene3D" id="1.20.1250.20">
    <property type="entry name" value="MFS general substrate transporter like domains"/>
    <property type="match status" value="2"/>
</dbReference>
<feature type="transmembrane region" description="Helical" evidence="6">
    <location>
        <begin position="406"/>
        <end position="426"/>
    </location>
</feature>
<dbReference type="VEuPathDB" id="FungiDB:ASPSYDRAFT_81745"/>
<dbReference type="PROSITE" id="PS50850">
    <property type="entry name" value="MFS"/>
    <property type="match status" value="1"/>
</dbReference>
<evidence type="ECO:0000256" key="6">
    <source>
        <dbReference type="SAM" id="Phobius"/>
    </source>
</evidence>
<dbReference type="EMBL" id="KV878594">
    <property type="protein sequence ID" value="OJJ54871.1"/>
    <property type="molecule type" value="Genomic_DNA"/>
</dbReference>
<feature type="transmembrane region" description="Helical" evidence="6">
    <location>
        <begin position="125"/>
        <end position="144"/>
    </location>
</feature>
<comment type="subcellular location">
    <subcellularLocation>
        <location evidence="1">Membrane</location>
        <topology evidence="1">Multi-pass membrane protein</topology>
    </subcellularLocation>
</comment>
<proteinExistence type="predicted"/>
<feature type="transmembrane region" description="Helical" evidence="6">
    <location>
        <begin position="316"/>
        <end position="338"/>
    </location>
</feature>
<dbReference type="Pfam" id="PF07690">
    <property type="entry name" value="MFS_1"/>
    <property type="match status" value="1"/>
</dbReference>
<dbReference type="AlphaFoldDB" id="A0A1L9T683"/>
<dbReference type="InterPro" id="IPR011701">
    <property type="entry name" value="MFS"/>
</dbReference>
<feature type="transmembrane region" description="Helical" evidence="6">
    <location>
        <begin position="371"/>
        <end position="394"/>
    </location>
</feature>
<dbReference type="InterPro" id="IPR036259">
    <property type="entry name" value="MFS_trans_sf"/>
</dbReference>
<evidence type="ECO:0000313" key="8">
    <source>
        <dbReference type="EMBL" id="OJJ54871.1"/>
    </source>
</evidence>
<dbReference type="SUPFAM" id="SSF103473">
    <property type="entry name" value="MFS general substrate transporter"/>
    <property type="match status" value="1"/>
</dbReference>
<dbReference type="GO" id="GO:0016020">
    <property type="term" value="C:membrane"/>
    <property type="evidence" value="ECO:0007669"/>
    <property type="project" value="UniProtKB-SubCell"/>
</dbReference>
<dbReference type="GO" id="GO:0022857">
    <property type="term" value="F:transmembrane transporter activity"/>
    <property type="evidence" value="ECO:0007669"/>
    <property type="project" value="InterPro"/>
</dbReference>
<feature type="transmembrane region" description="Helical" evidence="6">
    <location>
        <begin position="182"/>
        <end position="200"/>
    </location>
</feature>
<dbReference type="PANTHER" id="PTHR43791">
    <property type="entry name" value="PERMEASE-RELATED"/>
    <property type="match status" value="1"/>
</dbReference>
<dbReference type="OrthoDB" id="6730379at2759"/>
<accession>A0A1L9T683</accession>
<sequence>MAELAKWSSTEHNEISQDNRNDEAWKLVDEYDGDTMWTAMEEKKLLRKIDWRLIPVLCITYTLQYYDKAMLSQAALFGLQEDLDMTSGNRYSFSASIFYIGFIIGTYPSMMLAQKFPIERVASGIVTLWGLTLLLTVTCTSYRGLWAQRLFLGLLESGISPMFMVIVGSFYKKDEQAMRMGIWYSCTGFSSLLVLVNYGLGLIGDGSSSWRYMYYFGGGATIIWGAVLYFLLLPDPVRAKGFDSRERYIMVARLRTNNSAIRNTHLSFLQIQELFLDLKFWLLFSCSFLVMIANGPITTFFPIIISGFGFNELNSFLLSIPPGIYAGFLQLILPYIAYRFKNCRSYLIVGGMLLTTLAALLLWLLPRSATGGLLFGIIILLSTGAAYAIHMGLLVANTAGYTKRSAASSGLFIGYCLGNLVGPLVFRDQDAPSYAPGFITLVVTSLSTCILAITYRFSCMWTNRKRGQAGTLESYENVLDSDLTDKKNPTFRYVL</sequence>
<name>A0A1L9T683_9EURO</name>
<dbReference type="GeneID" id="63767182"/>
<evidence type="ECO:0000256" key="3">
    <source>
        <dbReference type="ARBA" id="ARBA00022692"/>
    </source>
</evidence>
<feature type="transmembrane region" description="Helical" evidence="6">
    <location>
        <begin position="438"/>
        <end position="457"/>
    </location>
</feature>
<gene>
    <name evidence="8" type="ORF">ASPSYDRAFT_81745</name>
</gene>
<dbReference type="Proteomes" id="UP000184356">
    <property type="component" value="Unassembled WGS sequence"/>
</dbReference>
<protein>
    <recommendedName>
        <fullName evidence="7">Major facilitator superfamily (MFS) profile domain-containing protein</fullName>
    </recommendedName>
</protein>
<evidence type="ECO:0000256" key="4">
    <source>
        <dbReference type="ARBA" id="ARBA00022989"/>
    </source>
</evidence>
<evidence type="ECO:0000259" key="7">
    <source>
        <dbReference type="PROSITE" id="PS50850"/>
    </source>
</evidence>
<dbReference type="RefSeq" id="XP_040698677.1">
    <property type="nucleotide sequence ID" value="XM_040851109.1"/>
</dbReference>
<keyword evidence="2" id="KW-0813">Transport</keyword>
<feature type="transmembrane region" description="Helical" evidence="6">
    <location>
        <begin position="280"/>
        <end position="304"/>
    </location>
</feature>
<feature type="transmembrane region" description="Helical" evidence="6">
    <location>
        <begin position="150"/>
        <end position="170"/>
    </location>
</feature>
<keyword evidence="5 6" id="KW-0472">Membrane</keyword>
<evidence type="ECO:0000256" key="2">
    <source>
        <dbReference type="ARBA" id="ARBA00022448"/>
    </source>
</evidence>
<feature type="transmembrane region" description="Helical" evidence="6">
    <location>
        <begin position="91"/>
        <end position="113"/>
    </location>
</feature>